<dbReference type="SUPFAM" id="SSF74650">
    <property type="entry name" value="Galactose mutarotase-like"/>
    <property type="match status" value="1"/>
</dbReference>
<sequence>MGKYRAGTELKEGFSIIKLTDEGSRSSAELLPAIGNNLYRFTCGGYEVLVPPANLTSFSLESDEVFKYGTPLLSPPNRVRKGQFIFKGRAYKLPLNEPPDHHLHGEICAKAWEVIAYGASEEEGAWVTSQFRYAEHPEIMAYFPHKLVFTMTYRLWDGRLDLEGGITNEGVEEAPFAFGLHPYFAVPFGSGEEISLRIPAAAEWPVTNQAFVMGTPEVSAFSQGLLEGVPIDNYPLLGCSLISMGQAADRTCRIDMKNRDYTIAYQFDQIFPYVVLFRPDWASAYSLEPYTYVTDAFNLPYEHELTGARGIRAGEHVRFTTGMWIEKRGGAAHG</sequence>
<accession>A0A6L8V1J4</accession>
<dbReference type="GO" id="GO:0030246">
    <property type="term" value="F:carbohydrate binding"/>
    <property type="evidence" value="ECO:0007669"/>
    <property type="project" value="InterPro"/>
</dbReference>
<evidence type="ECO:0000313" key="1">
    <source>
        <dbReference type="EMBL" id="MZQ83139.1"/>
    </source>
</evidence>
<proteinExistence type="predicted"/>
<dbReference type="InterPro" id="IPR014718">
    <property type="entry name" value="GH-type_carb-bd"/>
</dbReference>
<organism evidence="1 2">
    <name type="scientific">Paenibacillus silvestris</name>
    <dbReference type="NCBI Taxonomy" id="2606219"/>
    <lineage>
        <taxon>Bacteria</taxon>
        <taxon>Bacillati</taxon>
        <taxon>Bacillota</taxon>
        <taxon>Bacilli</taxon>
        <taxon>Bacillales</taxon>
        <taxon>Paenibacillaceae</taxon>
        <taxon>Paenibacillus</taxon>
    </lineage>
</organism>
<dbReference type="RefSeq" id="WP_161407309.1">
    <property type="nucleotide sequence ID" value="NZ_WTUZ01000016.1"/>
</dbReference>
<dbReference type="Pfam" id="PF01263">
    <property type="entry name" value="Aldose_epim"/>
    <property type="match status" value="1"/>
</dbReference>
<dbReference type="EMBL" id="WTUZ01000016">
    <property type="protein sequence ID" value="MZQ83139.1"/>
    <property type="molecule type" value="Genomic_DNA"/>
</dbReference>
<reference evidence="1 2" key="1">
    <citation type="submission" date="2019-12" db="EMBL/GenBank/DDBJ databases">
        <title>Paenibacillus sp. nov. sp. isolated from soil.</title>
        <authorList>
            <person name="Kim J."/>
            <person name="Jeong S.E."/>
            <person name="Jung H.S."/>
            <person name="Jeon C.O."/>
        </authorList>
    </citation>
    <scope>NUCLEOTIDE SEQUENCE [LARGE SCALE GENOMIC DNA]</scope>
    <source>
        <strain evidence="1 2">5J-6</strain>
    </source>
</reference>
<keyword evidence="2" id="KW-1185">Reference proteome</keyword>
<protein>
    <submittedName>
        <fullName evidence="1">Aldose 1-epimerase</fullName>
    </submittedName>
</protein>
<dbReference type="InterPro" id="IPR011013">
    <property type="entry name" value="Gal_mutarotase_sf_dom"/>
</dbReference>
<dbReference type="InterPro" id="IPR008183">
    <property type="entry name" value="Aldose_1/G6P_1-epimerase"/>
</dbReference>
<gene>
    <name evidence="1" type="ORF">GQF01_13575</name>
</gene>
<dbReference type="Proteomes" id="UP000481087">
    <property type="component" value="Unassembled WGS sequence"/>
</dbReference>
<dbReference type="GO" id="GO:0016853">
    <property type="term" value="F:isomerase activity"/>
    <property type="evidence" value="ECO:0007669"/>
    <property type="project" value="InterPro"/>
</dbReference>
<evidence type="ECO:0000313" key="2">
    <source>
        <dbReference type="Proteomes" id="UP000481087"/>
    </source>
</evidence>
<name>A0A6L8V1J4_9BACL</name>
<dbReference type="GO" id="GO:0005975">
    <property type="term" value="P:carbohydrate metabolic process"/>
    <property type="evidence" value="ECO:0007669"/>
    <property type="project" value="InterPro"/>
</dbReference>
<comment type="caution">
    <text evidence="1">The sequence shown here is derived from an EMBL/GenBank/DDBJ whole genome shotgun (WGS) entry which is preliminary data.</text>
</comment>
<dbReference type="CDD" id="cd01081">
    <property type="entry name" value="Aldose_epim"/>
    <property type="match status" value="1"/>
</dbReference>
<dbReference type="Gene3D" id="2.70.98.10">
    <property type="match status" value="1"/>
</dbReference>
<dbReference type="AlphaFoldDB" id="A0A6L8V1J4"/>